<evidence type="ECO:0000313" key="2">
    <source>
        <dbReference type="Proteomes" id="UP000283497"/>
    </source>
</evidence>
<dbReference type="RefSeq" id="WP_207662944.1">
    <property type="nucleotide sequence ID" value="NZ_QRNJ01000129.1"/>
</dbReference>
<dbReference type="EMBL" id="QRNJ01000129">
    <property type="protein sequence ID" value="RHK31755.1"/>
    <property type="molecule type" value="Genomic_DNA"/>
</dbReference>
<sequence length="76" mass="9051">RIIPFIYRNITDFIVNHEKTKISVIFPYFMKGLSKSEWSWFAIMRIIIDIVENCAGMFSLNILWSRSTANWDNCDE</sequence>
<comment type="caution">
    <text evidence="1">The sequence shown here is derived from an EMBL/GenBank/DDBJ whole genome shotgun (WGS) entry which is preliminary data.</text>
</comment>
<evidence type="ECO:0000313" key="1">
    <source>
        <dbReference type="EMBL" id="RHK31755.1"/>
    </source>
</evidence>
<dbReference type="AlphaFoldDB" id="A0A415G2J8"/>
<proteinExistence type="predicted"/>
<organism evidence="1 2">
    <name type="scientific">Anaerobutyricum hallii</name>
    <dbReference type="NCBI Taxonomy" id="39488"/>
    <lineage>
        <taxon>Bacteria</taxon>
        <taxon>Bacillati</taxon>
        <taxon>Bacillota</taxon>
        <taxon>Clostridia</taxon>
        <taxon>Lachnospirales</taxon>
        <taxon>Lachnospiraceae</taxon>
        <taxon>Anaerobutyricum</taxon>
    </lineage>
</organism>
<gene>
    <name evidence="1" type="ORF">DW068_17175</name>
</gene>
<name>A0A415G2J8_9FIRM</name>
<reference evidence="1 2" key="1">
    <citation type="submission" date="2018-08" db="EMBL/GenBank/DDBJ databases">
        <title>A genome reference for cultivated species of the human gut microbiota.</title>
        <authorList>
            <person name="Zou Y."/>
            <person name="Xue W."/>
            <person name="Luo G."/>
        </authorList>
    </citation>
    <scope>NUCLEOTIDE SEQUENCE [LARGE SCALE GENOMIC DNA]</scope>
    <source>
        <strain evidence="1 2">AF45-14BH</strain>
    </source>
</reference>
<accession>A0A415G2J8</accession>
<feature type="non-terminal residue" evidence="1">
    <location>
        <position position="1"/>
    </location>
</feature>
<protein>
    <submittedName>
        <fullName evidence="1">Uncharacterized protein</fullName>
    </submittedName>
</protein>
<dbReference type="Proteomes" id="UP000283497">
    <property type="component" value="Unassembled WGS sequence"/>
</dbReference>